<reference evidence="1" key="2">
    <citation type="submission" date="2020-07" db="EMBL/GenBank/DDBJ databases">
        <authorList>
            <person name="Vera ALvarez R."/>
            <person name="Arias-Moreno D.M."/>
            <person name="Jimenez-Jacinto V."/>
            <person name="Jimenez-Bremont J.F."/>
            <person name="Swaminathan K."/>
            <person name="Moose S.P."/>
            <person name="Guerrero-Gonzalez M.L."/>
            <person name="Marino-Ramirez L."/>
            <person name="Landsman D."/>
            <person name="Rodriguez-Kessler M."/>
            <person name="Delgado-Sanchez P."/>
        </authorList>
    </citation>
    <scope>NUCLEOTIDE SEQUENCE</scope>
    <source>
        <tissue evidence="1">Cladode</tissue>
    </source>
</reference>
<name>A0A7C8Z2F4_OPUST</name>
<proteinExistence type="predicted"/>
<accession>A0A7C8Z2F4</accession>
<protein>
    <submittedName>
        <fullName evidence="1">Uncharacterized protein</fullName>
    </submittedName>
</protein>
<reference evidence="1" key="1">
    <citation type="journal article" date="2013" name="J. Plant Res.">
        <title>Effect of fungi and light on seed germination of three Opuntia species from semiarid lands of central Mexico.</title>
        <authorList>
            <person name="Delgado-Sanchez P."/>
            <person name="Jimenez-Bremont J.F."/>
            <person name="Guerrero-Gonzalez Mde L."/>
            <person name="Flores J."/>
        </authorList>
    </citation>
    <scope>NUCLEOTIDE SEQUENCE</scope>
    <source>
        <tissue evidence="1">Cladode</tissue>
    </source>
</reference>
<evidence type="ECO:0000313" key="1">
    <source>
        <dbReference type="EMBL" id="MBA4632692.1"/>
    </source>
</evidence>
<sequence>MGIRLFQVDTVRLTPEEGLPQSGLQWGKRGRTGLKCLEELPDLQIKRSIVAAVTVEGMLRANGTALEQHSGSVKVTSQASIVEGDRVPLVSSVDVDTGFQEVAEAIDVAGAGSLEDVAVGDFFDGDAEGEVFWVQVNVAQVSGQRAWF</sequence>
<dbReference type="AlphaFoldDB" id="A0A7C8Z2F4"/>
<organism evidence="1">
    <name type="scientific">Opuntia streptacantha</name>
    <name type="common">Prickly pear cactus</name>
    <name type="synonym">Opuntia cardona</name>
    <dbReference type="NCBI Taxonomy" id="393608"/>
    <lineage>
        <taxon>Eukaryota</taxon>
        <taxon>Viridiplantae</taxon>
        <taxon>Streptophyta</taxon>
        <taxon>Embryophyta</taxon>
        <taxon>Tracheophyta</taxon>
        <taxon>Spermatophyta</taxon>
        <taxon>Magnoliopsida</taxon>
        <taxon>eudicotyledons</taxon>
        <taxon>Gunneridae</taxon>
        <taxon>Pentapetalae</taxon>
        <taxon>Caryophyllales</taxon>
        <taxon>Cactineae</taxon>
        <taxon>Cactaceae</taxon>
        <taxon>Opuntioideae</taxon>
        <taxon>Opuntia</taxon>
    </lineage>
</organism>
<dbReference type="EMBL" id="GISG01083718">
    <property type="protein sequence ID" value="MBA4632692.1"/>
    <property type="molecule type" value="Transcribed_RNA"/>
</dbReference>